<protein>
    <submittedName>
        <fullName evidence="1">Uncharacterized protein</fullName>
    </submittedName>
</protein>
<dbReference type="InterPro" id="IPR012347">
    <property type="entry name" value="Ferritin-like"/>
</dbReference>
<dbReference type="Proteomes" id="UP001296776">
    <property type="component" value="Unassembled WGS sequence"/>
</dbReference>
<organism evidence="1 2">
    <name type="scientific">Halochromatium glycolicum</name>
    <dbReference type="NCBI Taxonomy" id="85075"/>
    <lineage>
        <taxon>Bacteria</taxon>
        <taxon>Pseudomonadati</taxon>
        <taxon>Pseudomonadota</taxon>
        <taxon>Gammaproteobacteria</taxon>
        <taxon>Chromatiales</taxon>
        <taxon>Chromatiaceae</taxon>
        <taxon>Halochromatium</taxon>
    </lineage>
</organism>
<proteinExistence type="predicted"/>
<dbReference type="EMBL" id="NRSJ01000001">
    <property type="protein sequence ID" value="MBK1703113.1"/>
    <property type="molecule type" value="Genomic_DNA"/>
</dbReference>
<sequence>MQAVIDRSYCLRHPGKIIQLFGLNVYVGMLLDKRKTLLEHLVDHYRKHATPASGALGNAYKCSALMEFRVARLYAAMAERFAEDADAAALFQDLSEEEMEHGRIMLTCLFHVTAGPDLCFIPSVRDPQVRNVVDRLRELERQVPEMDLDEALRATAELEGGEINVIFGRLLAQVDRAQLSLFAEELEASQKHSETVPRRIAELKQRAKARAMTV</sequence>
<reference evidence="1" key="2">
    <citation type="journal article" date="2020" name="Microorganisms">
        <title>Osmotic Adaptation and Compatible Solute Biosynthesis of Phototrophic Bacteria as Revealed from Genome Analyses.</title>
        <authorList>
            <person name="Imhoff J.F."/>
            <person name="Rahn T."/>
            <person name="Kunzel S."/>
            <person name="Keller A."/>
            <person name="Neulinger S.C."/>
        </authorList>
    </citation>
    <scope>NUCLEOTIDE SEQUENCE</scope>
    <source>
        <strain evidence="1">DSM 11080</strain>
    </source>
</reference>
<keyword evidence="2" id="KW-1185">Reference proteome</keyword>
<name>A0AAJ0X8I7_9GAMM</name>
<dbReference type="AlphaFoldDB" id="A0AAJ0X8I7"/>
<gene>
    <name evidence="1" type="ORF">CKO40_00745</name>
</gene>
<comment type="caution">
    <text evidence="1">The sequence shown here is derived from an EMBL/GenBank/DDBJ whole genome shotgun (WGS) entry which is preliminary data.</text>
</comment>
<dbReference type="Gene3D" id="1.20.1260.10">
    <property type="match status" value="1"/>
</dbReference>
<dbReference type="SUPFAM" id="SSF47240">
    <property type="entry name" value="Ferritin-like"/>
    <property type="match status" value="1"/>
</dbReference>
<evidence type="ECO:0000313" key="1">
    <source>
        <dbReference type="EMBL" id="MBK1703113.1"/>
    </source>
</evidence>
<reference evidence="1" key="1">
    <citation type="submission" date="2017-08" db="EMBL/GenBank/DDBJ databases">
        <authorList>
            <person name="Imhoff J.F."/>
            <person name="Rahn T."/>
            <person name="Kuenzel S."/>
            <person name="Neulinger S.C."/>
        </authorList>
    </citation>
    <scope>NUCLEOTIDE SEQUENCE</scope>
    <source>
        <strain evidence="1">DSM 11080</strain>
    </source>
</reference>
<evidence type="ECO:0000313" key="2">
    <source>
        <dbReference type="Proteomes" id="UP001296776"/>
    </source>
</evidence>
<accession>A0AAJ0X8I7</accession>
<dbReference type="InterPro" id="IPR009078">
    <property type="entry name" value="Ferritin-like_SF"/>
</dbReference>
<dbReference type="RefSeq" id="WP_200343786.1">
    <property type="nucleotide sequence ID" value="NZ_NRSJ01000001.1"/>
</dbReference>